<keyword evidence="1" id="KW-0732">Signal</keyword>
<sequence>MITRALILYLLCFLASNSYSNTDDRDLSINFEYYETFVNRYHIKEIIEARAQIVTVTKDGPFTRFSKENCHQSYYNRFDKNEHFRPYTLKNNFRISLERNTSVNLGSIAEKLDKHRSVLKSLIKSSCKIDSYITVLLKGLLKNGHEFRSDFTIILKRLNRTHPDLYLLIKDKREKISSNDLNQAILGPTLLTRENMWNGVWLELDPLAPHLQINTPLQLN</sequence>
<feature type="signal peptide" evidence="1">
    <location>
        <begin position="1"/>
        <end position="20"/>
    </location>
</feature>
<proteinExistence type="predicted"/>
<evidence type="ECO:0000313" key="2">
    <source>
        <dbReference type="EMBL" id="RZF20607.1"/>
    </source>
</evidence>
<keyword evidence="3" id="KW-1185">Reference proteome</keyword>
<gene>
    <name evidence="2" type="ORF">DAY19_11520</name>
</gene>
<reference evidence="3" key="1">
    <citation type="journal article" date="2019" name="Int. J. Syst. Evol. Microbiol.">
        <title>Halobacteriovorax valvorus sp. nov., a novel prokaryotic predator isolated from coastal seawater of China.</title>
        <authorList>
            <person name="Chen M.-X."/>
        </authorList>
    </citation>
    <scope>NUCLEOTIDE SEQUENCE [LARGE SCALE GENOMIC DNA]</scope>
    <source>
        <strain evidence="3">BL9</strain>
    </source>
</reference>
<protein>
    <submittedName>
        <fullName evidence="2">Uncharacterized protein</fullName>
    </submittedName>
</protein>
<accession>A0ABY0ID86</accession>
<evidence type="ECO:0000313" key="3">
    <source>
        <dbReference type="Proteomes" id="UP000443582"/>
    </source>
</evidence>
<comment type="caution">
    <text evidence="2">The sequence shown here is derived from an EMBL/GenBank/DDBJ whole genome shotgun (WGS) entry which is preliminary data.</text>
</comment>
<dbReference type="Proteomes" id="UP000443582">
    <property type="component" value="Unassembled WGS sequence"/>
</dbReference>
<organism evidence="2 3">
    <name type="scientific">Halobacteriovorax vibrionivorans</name>
    <dbReference type="NCBI Taxonomy" id="2152716"/>
    <lineage>
        <taxon>Bacteria</taxon>
        <taxon>Pseudomonadati</taxon>
        <taxon>Bdellovibrionota</taxon>
        <taxon>Bacteriovoracia</taxon>
        <taxon>Bacteriovoracales</taxon>
        <taxon>Halobacteriovoraceae</taxon>
        <taxon>Halobacteriovorax</taxon>
    </lineage>
</organism>
<evidence type="ECO:0000256" key="1">
    <source>
        <dbReference type="SAM" id="SignalP"/>
    </source>
</evidence>
<dbReference type="RefSeq" id="WP_115362587.1">
    <property type="nucleotide sequence ID" value="NZ_QDKL01000003.1"/>
</dbReference>
<name>A0ABY0ID86_9BACT</name>
<feature type="chain" id="PRO_5045659982" evidence="1">
    <location>
        <begin position="21"/>
        <end position="220"/>
    </location>
</feature>
<dbReference type="EMBL" id="QDKL01000003">
    <property type="protein sequence ID" value="RZF20607.1"/>
    <property type="molecule type" value="Genomic_DNA"/>
</dbReference>